<dbReference type="SUPFAM" id="SSF53335">
    <property type="entry name" value="S-adenosyl-L-methionine-dependent methyltransferases"/>
    <property type="match status" value="1"/>
</dbReference>
<comment type="caution">
    <text evidence="2">The sequence shown here is derived from an EMBL/GenBank/DDBJ whole genome shotgun (WGS) entry which is preliminary data.</text>
</comment>
<dbReference type="STRING" id="247490.KSU1_D0901"/>
<accession>I3IR65</accession>
<dbReference type="PANTHER" id="PTHR43591">
    <property type="entry name" value="METHYLTRANSFERASE"/>
    <property type="match status" value="1"/>
</dbReference>
<reference evidence="2 3" key="1">
    <citation type="journal article" date="2012" name="FEBS Lett.">
        <title>Anammox organism KSU-1 expresses a NirK-type copper-containing nitrite reductase instead of a NirS-type with cytochrome cd1.</title>
        <authorList>
            <person name="Hira D."/>
            <person name="Toh H."/>
            <person name="Migita C.T."/>
            <person name="Okubo H."/>
            <person name="Nishiyama T."/>
            <person name="Hattori M."/>
            <person name="Furukawa K."/>
            <person name="Fujii T."/>
        </authorList>
    </citation>
    <scope>NUCLEOTIDE SEQUENCE [LARGE SCALE GENOMIC DNA]</scope>
</reference>
<dbReference type="EMBL" id="BAFH01000004">
    <property type="protein sequence ID" value="GAB64210.1"/>
    <property type="molecule type" value="Genomic_DNA"/>
</dbReference>
<dbReference type="Pfam" id="PF08241">
    <property type="entry name" value="Methyltransf_11"/>
    <property type="match status" value="1"/>
</dbReference>
<dbReference type="CDD" id="cd02440">
    <property type="entry name" value="AdoMet_MTases"/>
    <property type="match status" value="1"/>
</dbReference>
<dbReference type="eggNOG" id="COG2226">
    <property type="taxonomic scope" value="Bacteria"/>
</dbReference>
<evidence type="ECO:0000259" key="1">
    <source>
        <dbReference type="Pfam" id="PF08241"/>
    </source>
</evidence>
<dbReference type="AlphaFoldDB" id="I3IR65"/>
<dbReference type="OrthoDB" id="9784101at2"/>
<protein>
    <recommendedName>
        <fullName evidence="1">Methyltransferase type 11 domain-containing protein</fullName>
    </recommendedName>
</protein>
<dbReference type="Proteomes" id="UP000002985">
    <property type="component" value="Unassembled WGS sequence"/>
</dbReference>
<dbReference type="InterPro" id="IPR013216">
    <property type="entry name" value="Methyltransf_11"/>
</dbReference>
<sequence>MDDLARKVKKANRDFYDIVGSSYESIDGRRSEELICYVDDQVRMISRNIKADSILDLGCGNGFISRVSNSYFKRRYALDISYGVMKDIDDKNLCRIAADSDLIPIKDAQINCVVTFAVLHHCYSYEKILSEIYRVLTAGGIYYSDHDMDSHFFKRFGLLLKMYRKINTISNHHVLGFDQALKRIHHCSEFHSDGIPSQTIKAKLKSIGFKDIKFDYHWFGLSPLTNKMFGKRSYNKGYAPLVRIIAVK</sequence>
<evidence type="ECO:0000313" key="3">
    <source>
        <dbReference type="Proteomes" id="UP000002985"/>
    </source>
</evidence>
<dbReference type="InterPro" id="IPR029063">
    <property type="entry name" value="SAM-dependent_MTases_sf"/>
</dbReference>
<keyword evidence="3" id="KW-1185">Reference proteome</keyword>
<feature type="domain" description="Methyltransferase type 11" evidence="1">
    <location>
        <begin position="55"/>
        <end position="143"/>
    </location>
</feature>
<evidence type="ECO:0000313" key="2">
    <source>
        <dbReference type="EMBL" id="GAB64210.1"/>
    </source>
</evidence>
<name>I3IR65_9BACT</name>
<proteinExistence type="predicted"/>
<gene>
    <name evidence="2" type="ORF">KSU1_D0901</name>
</gene>
<dbReference type="Gene3D" id="3.40.50.150">
    <property type="entry name" value="Vaccinia Virus protein VP39"/>
    <property type="match status" value="1"/>
</dbReference>
<dbReference type="GO" id="GO:0008757">
    <property type="term" value="F:S-adenosylmethionine-dependent methyltransferase activity"/>
    <property type="evidence" value="ECO:0007669"/>
    <property type="project" value="InterPro"/>
</dbReference>
<organism evidence="2 3">
    <name type="scientific">Candidatus Jettenia caeni</name>
    <dbReference type="NCBI Taxonomy" id="247490"/>
    <lineage>
        <taxon>Bacteria</taxon>
        <taxon>Pseudomonadati</taxon>
        <taxon>Planctomycetota</taxon>
        <taxon>Candidatus Brocadiia</taxon>
        <taxon>Candidatus Brocadiales</taxon>
        <taxon>Candidatus Brocadiaceae</taxon>
        <taxon>Candidatus Jettenia</taxon>
    </lineage>
</organism>